<keyword evidence="2" id="KW-0539">Nucleus</keyword>
<accession>A0A5K1K618</accession>
<sequence length="463" mass="51679">MMKSDLGLLSRDSSISAVPTNSVVMPLENANAAYNSDLTMFFTGLREPELQNPEVPTNVDTLGLPTTESRAALIKHYLHSVLPTQFPFADRSIKDFMSTTIQSSQAARDAACLLSIVHMHYTRRSPVNFNAVNSIYRQLHTNLFTGRRTYTEADAIAGLHVVTSFRFSGGRGEWEVWLDVARQFALNVLDDPNVSGPKEALRRCRESTRFIIKTTIWLEVLASITTQEVPRFLEHLRVLFDSAAPEISMLPVVGCEDQIVLAIAEISNLAQNRLRQGTLLVPDFVRRGVLIEKLFERGLDEPETLAHPMSGRSWTGSRNQDEIDAIERRLRNNILRASAKVYLRTVLPENLLGLGPGIAGALTEMIEVLQDVLKQPLNGSVLGSAAFGVCLSGCHTDDPAQRAFLLHVLEMQQEEPVSSIREVSRLLQQVWQRRDHDAELGRSTPGNWRAIMREGHNDAILLV</sequence>
<dbReference type="AlphaFoldDB" id="A0A5K1K618"/>
<protein>
    <submittedName>
        <fullName evidence="3">Sec14 protein</fullName>
    </submittedName>
</protein>
<reference evidence="3" key="1">
    <citation type="submission" date="2019-10" db="EMBL/GenBank/DDBJ databases">
        <authorList>
            <person name="Nor Muhammad N."/>
        </authorList>
    </citation>
    <scope>NUCLEOTIDE SEQUENCE</scope>
</reference>
<dbReference type="EMBL" id="LR729145">
    <property type="protein sequence ID" value="VWP01154.1"/>
    <property type="molecule type" value="Genomic_DNA"/>
</dbReference>
<dbReference type="GO" id="GO:0005634">
    <property type="term" value="C:nucleus"/>
    <property type="evidence" value="ECO:0007669"/>
    <property type="project" value="UniProtKB-SubCell"/>
</dbReference>
<dbReference type="Pfam" id="PF11951">
    <property type="entry name" value="Fungal_trans_2"/>
    <property type="match status" value="1"/>
</dbReference>
<evidence type="ECO:0000256" key="2">
    <source>
        <dbReference type="ARBA" id="ARBA00023242"/>
    </source>
</evidence>
<evidence type="ECO:0000313" key="3">
    <source>
        <dbReference type="EMBL" id="VWP01154.1"/>
    </source>
</evidence>
<organism evidence="3">
    <name type="scientific">Ganoderma boninense</name>
    <dbReference type="NCBI Taxonomy" id="34458"/>
    <lineage>
        <taxon>Eukaryota</taxon>
        <taxon>Fungi</taxon>
        <taxon>Dikarya</taxon>
        <taxon>Basidiomycota</taxon>
        <taxon>Agaricomycotina</taxon>
        <taxon>Agaricomycetes</taxon>
        <taxon>Polyporales</taxon>
        <taxon>Polyporaceae</taxon>
        <taxon>Ganoderma</taxon>
    </lineage>
</organism>
<name>A0A5K1K618_9APHY</name>
<dbReference type="InterPro" id="IPR021858">
    <property type="entry name" value="Fun_TF"/>
</dbReference>
<dbReference type="PANTHER" id="PTHR37534">
    <property type="entry name" value="TRANSCRIPTIONAL ACTIVATOR PROTEIN UGA3"/>
    <property type="match status" value="1"/>
</dbReference>
<proteinExistence type="predicted"/>
<dbReference type="PANTHER" id="PTHR37534:SF20">
    <property type="entry name" value="PRO1A C6 ZINK-FINGER PROTEIN"/>
    <property type="match status" value="1"/>
</dbReference>
<gene>
    <name evidence="3" type="primary">F6K8L5</name>
</gene>
<comment type="subcellular location">
    <subcellularLocation>
        <location evidence="1">Nucleus</location>
    </subcellularLocation>
</comment>
<evidence type="ECO:0000256" key="1">
    <source>
        <dbReference type="ARBA" id="ARBA00004123"/>
    </source>
</evidence>